<evidence type="ECO:0000313" key="6">
    <source>
        <dbReference type="EMBL" id="EQD50815.1"/>
    </source>
</evidence>
<dbReference type="FunFam" id="3.30.1130.10:FF:000001">
    <property type="entry name" value="GTP cyclohydrolase 1"/>
    <property type="match status" value="1"/>
</dbReference>
<reference evidence="6" key="1">
    <citation type="submission" date="2013-08" db="EMBL/GenBank/DDBJ databases">
        <authorList>
            <person name="Mendez C."/>
            <person name="Richter M."/>
            <person name="Ferrer M."/>
            <person name="Sanchez J."/>
        </authorList>
    </citation>
    <scope>NUCLEOTIDE SEQUENCE</scope>
</reference>
<comment type="catalytic activity">
    <reaction evidence="1">
        <text>GTP + H2O = 7,8-dihydroneopterin 3'-triphosphate + formate + H(+)</text>
        <dbReference type="Rhea" id="RHEA:17473"/>
        <dbReference type="ChEBI" id="CHEBI:15377"/>
        <dbReference type="ChEBI" id="CHEBI:15378"/>
        <dbReference type="ChEBI" id="CHEBI:15740"/>
        <dbReference type="ChEBI" id="CHEBI:37565"/>
        <dbReference type="ChEBI" id="CHEBI:58462"/>
        <dbReference type="EC" id="3.5.4.16"/>
    </reaction>
</comment>
<dbReference type="GO" id="GO:0005525">
    <property type="term" value="F:GTP binding"/>
    <property type="evidence" value="ECO:0007669"/>
    <property type="project" value="TreeGrafter"/>
</dbReference>
<dbReference type="NCBIfam" id="NF006826">
    <property type="entry name" value="PRK09347.1-3"/>
    <property type="match status" value="1"/>
</dbReference>
<evidence type="ECO:0000256" key="1">
    <source>
        <dbReference type="ARBA" id="ARBA00001052"/>
    </source>
</evidence>
<comment type="pathway">
    <text evidence="2">Cofactor biosynthesis; 7,8-dihydroneopterin triphosphate biosynthesis; 7,8-dihydroneopterin triphosphate from GTP: step 1/1.</text>
</comment>
<gene>
    <name evidence="6" type="ORF">B2A_07172</name>
</gene>
<proteinExistence type="predicted"/>
<dbReference type="GO" id="GO:0006729">
    <property type="term" value="P:tetrahydrobiopterin biosynthetic process"/>
    <property type="evidence" value="ECO:0007669"/>
    <property type="project" value="TreeGrafter"/>
</dbReference>
<dbReference type="PANTHER" id="PTHR11109">
    <property type="entry name" value="GTP CYCLOHYDROLASE I"/>
    <property type="match status" value="1"/>
</dbReference>
<dbReference type="EMBL" id="AUZZ01005131">
    <property type="protein sequence ID" value="EQD50815.1"/>
    <property type="molecule type" value="Genomic_DNA"/>
</dbReference>
<dbReference type="PROSITE" id="PS00859">
    <property type="entry name" value="GTP_CYCLOHYDROL_1_1"/>
    <property type="match status" value="1"/>
</dbReference>
<name>T1B9A7_9ZZZZ</name>
<keyword evidence="4 6" id="KW-0378">Hydrolase</keyword>
<dbReference type="InterPro" id="IPR043133">
    <property type="entry name" value="GTP-CH-I_C/QueF"/>
</dbReference>
<comment type="caution">
    <text evidence="6">The sequence shown here is derived from an EMBL/GenBank/DDBJ whole genome shotgun (WGS) entry which is preliminary data.</text>
</comment>
<organism evidence="6">
    <name type="scientific">mine drainage metagenome</name>
    <dbReference type="NCBI Taxonomy" id="410659"/>
    <lineage>
        <taxon>unclassified sequences</taxon>
        <taxon>metagenomes</taxon>
        <taxon>ecological metagenomes</taxon>
    </lineage>
</organism>
<feature type="domain" description="GTP cyclohydrolase I" evidence="5">
    <location>
        <begin position="2"/>
        <end position="126"/>
    </location>
</feature>
<evidence type="ECO:0000256" key="3">
    <source>
        <dbReference type="ARBA" id="ARBA00012715"/>
    </source>
</evidence>
<dbReference type="PROSITE" id="PS00860">
    <property type="entry name" value="GTP_CYCLOHYDROL_1_2"/>
    <property type="match status" value="1"/>
</dbReference>
<accession>T1B9A7</accession>
<dbReference type="EC" id="3.5.4.16" evidence="3"/>
<evidence type="ECO:0000259" key="5">
    <source>
        <dbReference type="Pfam" id="PF01227"/>
    </source>
</evidence>
<dbReference type="GO" id="GO:0003934">
    <property type="term" value="F:GTP cyclohydrolase I activity"/>
    <property type="evidence" value="ECO:0007669"/>
    <property type="project" value="UniProtKB-EC"/>
</dbReference>
<sequence length="130" mass="14691">AESYDEMVLVRDIAFYSLCEHHLLPFYGKAHVAYIPDGRVLGLSKLPRIVDAFARRLQVQERLTTEIANAIDTHLHPKGVAVVLEADHLCMMMRGVEKAGNRTITSSMTGVFRRDPRTRGEFLGLIRDAR</sequence>
<dbReference type="PANTHER" id="PTHR11109:SF7">
    <property type="entry name" value="GTP CYCLOHYDROLASE 1"/>
    <property type="match status" value="1"/>
</dbReference>
<dbReference type="UniPathway" id="UPA00848">
    <property type="reaction ID" value="UER00151"/>
</dbReference>
<reference evidence="6" key="2">
    <citation type="journal article" date="2014" name="ISME J.">
        <title>Microbial stratification in low pH oxic and suboxic macroscopic growths along an acid mine drainage.</title>
        <authorList>
            <person name="Mendez-Garcia C."/>
            <person name="Mesa V."/>
            <person name="Sprenger R.R."/>
            <person name="Richter M."/>
            <person name="Diez M.S."/>
            <person name="Solano J."/>
            <person name="Bargiela R."/>
            <person name="Golyshina O.V."/>
            <person name="Manteca A."/>
            <person name="Ramos J.L."/>
            <person name="Gallego J.R."/>
            <person name="Llorente I."/>
            <person name="Martins Dos Santos V.A."/>
            <person name="Jensen O.N."/>
            <person name="Pelaez A.I."/>
            <person name="Sanchez J."/>
            <person name="Ferrer M."/>
        </authorList>
    </citation>
    <scope>NUCLEOTIDE SEQUENCE</scope>
</reference>
<dbReference type="GO" id="GO:0005737">
    <property type="term" value="C:cytoplasm"/>
    <property type="evidence" value="ECO:0007669"/>
    <property type="project" value="TreeGrafter"/>
</dbReference>
<dbReference type="InterPro" id="IPR018234">
    <property type="entry name" value="GTP_CycHdrlase_I_CS"/>
</dbReference>
<dbReference type="Gene3D" id="3.30.1130.10">
    <property type="match status" value="1"/>
</dbReference>
<dbReference type="InterPro" id="IPR020602">
    <property type="entry name" value="GTP_CycHdrlase_I_dom"/>
</dbReference>
<dbReference type="Pfam" id="PF01227">
    <property type="entry name" value="GTP_cyclohydroI"/>
    <property type="match status" value="1"/>
</dbReference>
<dbReference type="InterPro" id="IPR001474">
    <property type="entry name" value="GTP_CycHdrlase_I"/>
</dbReference>
<dbReference type="NCBIfam" id="TIGR00063">
    <property type="entry name" value="folE"/>
    <property type="match status" value="1"/>
</dbReference>
<protein>
    <recommendedName>
        <fullName evidence="3">GTP cyclohydrolase I</fullName>
        <ecNumber evidence="3">3.5.4.16</ecNumber>
    </recommendedName>
</protein>
<dbReference type="SUPFAM" id="SSF55620">
    <property type="entry name" value="Tetrahydrobiopterin biosynthesis enzymes-like"/>
    <property type="match status" value="1"/>
</dbReference>
<evidence type="ECO:0000256" key="2">
    <source>
        <dbReference type="ARBA" id="ARBA00005080"/>
    </source>
</evidence>
<dbReference type="AlphaFoldDB" id="T1B9A7"/>
<feature type="non-terminal residue" evidence="6">
    <location>
        <position position="1"/>
    </location>
</feature>
<evidence type="ECO:0000256" key="4">
    <source>
        <dbReference type="ARBA" id="ARBA00022801"/>
    </source>
</evidence>
<dbReference type="GO" id="GO:0008270">
    <property type="term" value="F:zinc ion binding"/>
    <property type="evidence" value="ECO:0007669"/>
    <property type="project" value="TreeGrafter"/>
</dbReference>
<dbReference type="NCBIfam" id="NF006825">
    <property type="entry name" value="PRK09347.1-2"/>
    <property type="match status" value="1"/>
</dbReference>
<dbReference type="GO" id="GO:0046654">
    <property type="term" value="P:tetrahydrofolate biosynthetic process"/>
    <property type="evidence" value="ECO:0007669"/>
    <property type="project" value="InterPro"/>
</dbReference>